<dbReference type="RefSeq" id="WP_144347863.1">
    <property type="nucleotide sequence ID" value="NZ_VMKP01000002.1"/>
</dbReference>
<organism evidence="1 2">
    <name type="scientific">Spiribacter aquaticus</name>
    <dbReference type="NCBI Taxonomy" id="1935996"/>
    <lineage>
        <taxon>Bacteria</taxon>
        <taxon>Pseudomonadati</taxon>
        <taxon>Pseudomonadota</taxon>
        <taxon>Gammaproteobacteria</taxon>
        <taxon>Chromatiales</taxon>
        <taxon>Ectothiorhodospiraceae</taxon>
        <taxon>Spiribacter</taxon>
    </lineage>
</organism>
<sequence length="178" mass="20114">MAYRKEYLTGELNRQSTPPASAFGTDRPIPFPALRVAGHPRDGDRLGVRERLRREATSALVIEAELKADGLALIERIKALQLPWLDALFHSPESVHTFLNAHGLSAPDAQRMTTTHRELSTPAIDSEVALMEAIQQRLRVLRLIRTRAAPHGLCGQRREKRWSQLLSWLALWETTLRA</sequence>
<name>A0A557RKH3_9GAMM</name>
<dbReference type="AlphaFoldDB" id="A0A557RKH3"/>
<gene>
    <name evidence="1" type="ORF">FPL11_06265</name>
</gene>
<proteinExistence type="predicted"/>
<evidence type="ECO:0000313" key="1">
    <source>
        <dbReference type="EMBL" id="TVO65661.1"/>
    </source>
</evidence>
<dbReference type="EMBL" id="VMKP01000002">
    <property type="protein sequence ID" value="TVO65661.1"/>
    <property type="molecule type" value="Genomic_DNA"/>
</dbReference>
<reference evidence="1 2" key="1">
    <citation type="submission" date="2019-07" db="EMBL/GenBank/DDBJ databases">
        <title>Reclasification of Spiribacter aquaticus.</title>
        <authorList>
            <person name="Leon M.J."/>
            <person name="Sanchez-Porro C."/>
            <person name="Ventosa A."/>
        </authorList>
    </citation>
    <scope>NUCLEOTIDE SEQUENCE [LARGE SCALE GENOMIC DNA]</scope>
    <source>
        <strain evidence="1 2">SP30</strain>
    </source>
</reference>
<protein>
    <submittedName>
        <fullName evidence="1">Uncharacterized protein</fullName>
    </submittedName>
</protein>
<accession>A0A557RKH3</accession>
<keyword evidence="2" id="KW-1185">Reference proteome</keyword>
<evidence type="ECO:0000313" key="2">
    <source>
        <dbReference type="Proteomes" id="UP000316688"/>
    </source>
</evidence>
<dbReference type="Proteomes" id="UP000316688">
    <property type="component" value="Unassembled WGS sequence"/>
</dbReference>
<comment type="caution">
    <text evidence="1">The sequence shown here is derived from an EMBL/GenBank/DDBJ whole genome shotgun (WGS) entry which is preliminary data.</text>
</comment>